<dbReference type="EMBL" id="CP059399">
    <property type="protein sequence ID" value="QLY34005.1"/>
    <property type="molecule type" value="Genomic_DNA"/>
</dbReference>
<gene>
    <name evidence="1" type="ORF">H0264_18775</name>
</gene>
<dbReference type="AlphaFoldDB" id="A0A7D6ZU76"/>
<evidence type="ECO:0000313" key="1">
    <source>
        <dbReference type="EMBL" id="QLY34005.1"/>
    </source>
</evidence>
<evidence type="ECO:0000313" key="2">
    <source>
        <dbReference type="Proteomes" id="UP000515512"/>
    </source>
</evidence>
<dbReference type="RefSeq" id="WP_181585169.1">
    <property type="nucleotide sequence ID" value="NZ_CP059399.1"/>
</dbReference>
<accession>A0A7D6ZU76</accession>
<name>A0A7D6ZU76_9NOCA</name>
<keyword evidence="2" id="KW-1185">Reference proteome</keyword>
<protein>
    <submittedName>
        <fullName evidence="1">Uncharacterized protein</fullName>
    </submittedName>
</protein>
<dbReference type="KEGG" id="nhu:H0264_18775"/>
<proteinExistence type="predicted"/>
<organism evidence="1 2">
    <name type="scientific">Nocardia huaxiensis</name>
    <dbReference type="NCBI Taxonomy" id="2755382"/>
    <lineage>
        <taxon>Bacteria</taxon>
        <taxon>Bacillati</taxon>
        <taxon>Actinomycetota</taxon>
        <taxon>Actinomycetes</taxon>
        <taxon>Mycobacteriales</taxon>
        <taxon>Nocardiaceae</taxon>
        <taxon>Nocardia</taxon>
    </lineage>
</organism>
<dbReference type="Proteomes" id="UP000515512">
    <property type="component" value="Chromosome"/>
</dbReference>
<sequence>MPKLTMRPRRDAYAIEARYFTALPADEYCEAVPPRIEIEWSGEFLMDLTLSIGEARTIVGELTRALAEHDRTRTTRQE</sequence>
<reference evidence="1 2" key="1">
    <citation type="submission" date="2020-07" db="EMBL/GenBank/DDBJ databases">
        <authorList>
            <person name="Zhuang K."/>
            <person name="Ran Y."/>
        </authorList>
    </citation>
    <scope>NUCLEOTIDE SEQUENCE [LARGE SCALE GENOMIC DNA]</scope>
    <source>
        <strain evidence="1 2">WCH-YHL-001</strain>
    </source>
</reference>